<evidence type="ECO:0000259" key="1">
    <source>
        <dbReference type="Pfam" id="PF13460"/>
    </source>
</evidence>
<dbReference type="InterPro" id="IPR052718">
    <property type="entry name" value="NmrA-type_oxidoreductase"/>
</dbReference>
<organism evidence="2 3">
    <name type="scientific">Marinomonas balearica</name>
    <dbReference type="NCBI Taxonomy" id="491947"/>
    <lineage>
        <taxon>Bacteria</taxon>
        <taxon>Pseudomonadati</taxon>
        <taxon>Pseudomonadota</taxon>
        <taxon>Gammaproteobacteria</taxon>
        <taxon>Oceanospirillales</taxon>
        <taxon>Oceanospirillaceae</taxon>
        <taxon>Marinomonas</taxon>
    </lineage>
</organism>
<dbReference type="InterPro" id="IPR036291">
    <property type="entry name" value="NAD(P)-bd_dom_sf"/>
</dbReference>
<comment type="caution">
    <text evidence="2">The sequence shown here is derived from an EMBL/GenBank/DDBJ whole genome shotgun (WGS) entry which is preliminary data.</text>
</comment>
<evidence type="ECO:0000313" key="3">
    <source>
        <dbReference type="Proteomes" id="UP000294656"/>
    </source>
</evidence>
<dbReference type="PANTHER" id="PTHR47129:SF1">
    <property type="entry name" value="NMRA-LIKE DOMAIN-CONTAINING PROTEIN"/>
    <property type="match status" value="1"/>
</dbReference>
<dbReference type="PANTHER" id="PTHR47129">
    <property type="entry name" value="QUINONE OXIDOREDUCTASE 2"/>
    <property type="match status" value="1"/>
</dbReference>
<keyword evidence="3" id="KW-1185">Reference proteome</keyword>
<dbReference type="EMBL" id="SNXC01000012">
    <property type="protein sequence ID" value="TDO97415.1"/>
    <property type="molecule type" value="Genomic_DNA"/>
</dbReference>
<dbReference type="AlphaFoldDB" id="A0A4R6M8V9"/>
<feature type="domain" description="NAD(P)-binding" evidence="1">
    <location>
        <begin position="6"/>
        <end position="181"/>
    </location>
</feature>
<dbReference type="OrthoDB" id="5510591at2"/>
<proteinExistence type="predicted"/>
<gene>
    <name evidence="2" type="ORF">DFP79_2234</name>
</gene>
<dbReference type="RefSeq" id="WP_133503992.1">
    <property type="nucleotide sequence ID" value="NZ_SNXC01000012.1"/>
</dbReference>
<dbReference type="Pfam" id="PF13460">
    <property type="entry name" value="NAD_binding_10"/>
    <property type="match status" value="1"/>
</dbReference>
<evidence type="ECO:0000313" key="2">
    <source>
        <dbReference type="EMBL" id="TDO97415.1"/>
    </source>
</evidence>
<dbReference type="InterPro" id="IPR016040">
    <property type="entry name" value="NAD(P)-bd_dom"/>
</dbReference>
<name>A0A4R6M8V9_9GAMM</name>
<dbReference type="Gene3D" id="3.40.50.720">
    <property type="entry name" value="NAD(P)-binding Rossmann-like Domain"/>
    <property type="match status" value="1"/>
</dbReference>
<dbReference type="SUPFAM" id="SSF51735">
    <property type="entry name" value="NAD(P)-binding Rossmann-fold domains"/>
    <property type="match status" value="1"/>
</dbReference>
<accession>A0A4R6M8V9</accession>
<protein>
    <submittedName>
        <fullName evidence="2">NAD(P)H dehydrogenase (Quinone)</fullName>
    </submittedName>
</protein>
<reference evidence="2 3" key="1">
    <citation type="submission" date="2019-03" db="EMBL/GenBank/DDBJ databases">
        <title>Genomic Encyclopedia of Type Strains, Phase III (KMG-III): the genomes of soil and plant-associated and newly described type strains.</title>
        <authorList>
            <person name="Whitman W."/>
        </authorList>
    </citation>
    <scope>NUCLEOTIDE SEQUENCE [LARGE SCALE GENOMIC DNA]</scope>
    <source>
        <strain evidence="2 3">CECT 7378</strain>
    </source>
</reference>
<dbReference type="CDD" id="cd05269">
    <property type="entry name" value="TMR_SDR_a"/>
    <property type="match status" value="1"/>
</dbReference>
<sequence length="283" mass="29644">MILVTGATGKLGKLVIESLISRGTPANSIIAGVRSPEKAADLAGQGIAVRKADYSDPATLVPAFEGVKRLVLVSSSEVGQRLSQHQNVINAAKEAGVELIVYTSLLKATDSPLILAQEHIGTEQALAESGVPHAILRNSWYSENYTENLGMALEHGAVLGSAKEGKFATATRADYAEAAAVAVSTEGHAGKIYELAGSTAFTLTEYAQYVSELSEKAVIYQDLPAEEFTKILIEVGLPEGFAAVLADSDVGASNGALYSDSKDLETLIGRPSTPIQDSIKAVL</sequence>
<dbReference type="Gene3D" id="3.90.25.10">
    <property type="entry name" value="UDP-galactose 4-epimerase, domain 1"/>
    <property type="match status" value="1"/>
</dbReference>
<dbReference type="Proteomes" id="UP000294656">
    <property type="component" value="Unassembled WGS sequence"/>
</dbReference>